<dbReference type="RefSeq" id="WP_132881041.1">
    <property type="nucleotide sequence ID" value="NZ_SLXQ01000025.1"/>
</dbReference>
<dbReference type="SMART" id="SM00867">
    <property type="entry name" value="YceI"/>
    <property type="match status" value="1"/>
</dbReference>
<proteinExistence type="inferred from homology"/>
<feature type="domain" description="Lipid/polyisoprenoid-binding YceI-like" evidence="2">
    <location>
        <begin position="14"/>
        <end position="178"/>
    </location>
</feature>
<reference evidence="3 4" key="1">
    <citation type="submission" date="2019-03" db="EMBL/GenBank/DDBJ databases">
        <title>Genomic Encyclopedia of Type Strains, Phase IV (KMG-IV): sequencing the most valuable type-strain genomes for metagenomic binning, comparative biology and taxonomic classification.</title>
        <authorList>
            <person name="Goeker M."/>
        </authorList>
    </citation>
    <scope>NUCLEOTIDE SEQUENCE [LARGE SCALE GENOMIC DNA]</scope>
    <source>
        <strain evidence="3 4">DSM 45765</strain>
    </source>
</reference>
<evidence type="ECO:0000259" key="2">
    <source>
        <dbReference type="SMART" id="SM00867"/>
    </source>
</evidence>
<dbReference type="SUPFAM" id="SSF101874">
    <property type="entry name" value="YceI-like"/>
    <property type="match status" value="1"/>
</dbReference>
<dbReference type="InterPro" id="IPR036761">
    <property type="entry name" value="TTHA0802/YceI-like_sf"/>
</dbReference>
<dbReference type="Proteomes" id="UP000294911">
    <property type="component" value="Unassembled WGS sequence"/>
</dbReference>
<sequence>MTTATQIPGYTTGTWTIDPAHSDVTFTVRHLGVSKVRGRFADVAGEVITAENPFDSSVHAVLKTASIDTNNEQRDAHVRTEEFLHTEAHPELTFQSTGIKQNGEDYVLSGELTIRGITRTVDLEVELGGFAPEGPAGQPVLGLSASTEINRKDFGVTGGAAGAMLGEKIKIELDIEATKN</sequence>
<comment type="similarity">
    <text evidence="1">Belongs to the UPF0312 family.</text>
</comment>
<evidence type="ECO:0000313" key="4">
    <source>
        <dbReference type="Proteomes" id="UP000294911"/>
    </source>
</evidence>
<keyword evidence="4" id="KW-1185">Reference proteome</keyword>
<dbReference type="EMBL" id="SLXQ01000025">
    <property type="protein sequence ID" value="TCP41651.1"/>
    <property type="molecule type" value="Genomic_DNA"/>
</dbReference>
<dbReference type="AlphaFoldDB" id="A0A4R2Q4Q1"/>
<dbReference type="InterPro" id="IPR007372">
    <property type="entry name" value="Lipid/polyisoprenoid-bd_YceI"/>
</dbReference>
<dbReference type="OrthoDB" id="9811006at2"/>
<comment type="caution">
    <text evidence="3">The sequence shown here is derived from an EMBL/GenBank/DDBJ whole genome shotgun (WGS) entry which is preliminary data.</text>
</comment>
<dbReference type="PANTHER" id="PTHR34406:SF1">
    <property type="entry name" value="PROTEIN YCEI"/>
    <property type="match status" value="1"/>
</dbReference>
<protein>
    <submittedName>
        <fullName evidence="3">Polyisoprenoid-binding protein YceI</fullName>
    </submittedName>
</protein>
<evidence type="ECO:0000256" key="1">
    <source>
        <dbReference type="ARBA" id="ARBA00008812"/>
    </source>
</evidence>
<dbReference type="Gene3D" id="2.40.128.110">
    <property type="entry name" value="Lipid/polyisoprenoid-binding, YceI-like"/>
    <property type="match status" value="1"/>
</dbReference>
<dbReference type="PANTHER" id="PTHR34406">
    <property type="entry name" value="PROTEIN YCEI"/>
    <property type="match status" value="1"/>
</dbReference>
<organism evidence="3 4">
    <name type="scientific">Tamaricihabitans halophyticus</name>
    <dbReference type="NCBI Taxonomy" id="1262583"/>
    <lineage>
        <taxon>Bacteria</taxon>
        <taxon>Bacillati</taxon>
        <taxon>Actinomycetota</taxon>
        <taxon>Actinomycetes</taxon>
        <taxon>Pseudonocardiales</taxon>
        <taxon>Pseudonocardiaceae</taxon>
        <taxon>Tamaricihabitans</taxon>
    </lineage>
</organism>
<accession>A0A4R2Q4Q1</accession>
<evidence type="ECO:0000313" key="3">
    <source>
        <dbReference type="EMBL" id="TCP41651.1"/>
    </source>
</evidence>
<dbReference type="Pfam" id="PF04264">
    <property type="entry name" value="YceI"/>
    <property type="match status" value="1"/>
</dbReference>
<gene>
    <name evidence="3" type="ORF">EV191_12536</name>
</gene>
<name>A0A4R2Q4Q1_9PSEU</name>